<reference evidence="1" key="1">
    <citation type="submission" date="2019-03" db="EMBL/GenBank/DDBJ databases">
        <title>Long read genome sequence of the mycoparasitic Pythium oligandrum ATCC 38472 isolated from sugarbeet rhizosphere.</title>
        <authorList>
            <person name="Gaulin E."/>
        </authorList>
    </citation>
    <scope>NUCLEOTIDE SEQUENCE</scope>
    <source>
        <strain evidence="1">ATCC 38472_TT</strain>
    </source>
</reference>
<name>A0A8K1CTR8_PYTOL</name>
<comment type="caution">
    <text evidence="1">The sequence shown here is derived from an EMBL/GenBank/DDBJ whole genome shotgun (WGS) entry which is preliminary data.</text>
</comment>
<proteinExistence type="predicted"/>
<evidence type="ECO:0000313" key="1">
    <source>
        <dbReference type="EMBL" id="TMW68456.1"/>
    </source>
</evidence>
<protein>
    <recommendedName>
        <fullName evidence="3">DinB-like domain-containing protein</fullName>
    </recommendedName>
</protein>
<dbReference type="AlphaFoldDB" id="A0A8K1CTR8"/>
<dbReference type="EMBL" id="SPLM01000002">
    <property type="protein sequence ID" value="TMW68456.1"/>
    <property type="molecule type" value="Genomic_DNA"/>
</dbReference>
<sequence length="127" mass="14298">MVAAKDQDGTVKTTPVIHYDKRARNTDIEHDRDSALYQIETIRRNIRAMTPEVLSSPVQGAFMLSAEGTEFAFESTLSREMAFAVHHCIHHNALVKVLLQQHFPDVSLPQQFGMAPSTLNFNMLETS</sequence>
<keyword evidence="2" id="KW-1185">Reference proteome</keyword>
<dbReference type="Proteomes" id="UP000794436">
    <property type="component" value="Unassembled WGS sequence"/>
</dbReference>
<accession>A0A8K1CTR8</accession>
<evidence type="ECO:0008006" key="3">
    <source>
        <dbReference type="Google" id="ProtNLM"/>
    </source>
</evidence>
<organism evidence="1 2">
    <name type="scientific">Pythium oligandrum</name>
    <name type="common">Mycoparasitic fungus</name>
    <dbReference type="NCBI Taxonomy" id="41045"/>
    <lineage>
        <taxon>Eukaryota</taxon>
        <taxon>Sar</taxon>
        <taxon>Stramenopiles</taxon>
        <taxon>Oomycota</taxon>
        <taxon>Peronosporomycetes</taxon>
        <taxon>Pythiales</taxon>
        <taxon>Pythiaceae</taxon>
        <taxon>Pythium</taxon>
    </lineage>
</organism>
<dbReference type="OrthoDB" id="5564877at2759"/>
<evidence type="ECO:0000313" key="2">
    <source>
        <dbReference type="Proteomes" id="UP000794436"/>
    </source>
</evidence>
<gene>
    <name evidence="1" type="ORF">Poli38472_005924</name>
</gene>
<dbReference type="PANTHER" id="PTHR39473">
    <property type="match status" value="1"/>
</dbReference>
<dbReference type="PANTHER" id="PTHR39473:SF1">
    <property type="entry name" value="DINB-LIKE DOMAIN-CONTAINING PROTEIN"/>
    <property type="match status" value="1"/>
</dbReference>